<feature type="active site" description="Proton acceptor" evidence="3">
    <location>
        <position position="218"/>
    </location>
</feature>
<evidence type="ECO:0000259" key="5">
    <source>
        <dbReference type="PROSITE" id="PS50305"/>
    </source>
</evidence>
<evidence type="ECO:0000256" key="2">
    <source>
        <dbReference type="ARBA" id="ARBA00023027"/>
    </source>
</evidence>
<sequence>MLIMQSLKNSVDVLCGSQLTTSWMHPRHVYIKLHAYHEMRDRITTVGTLYREDRAPHVSSFPQTKNYRSPVPQGTAPLQAHQLEELVHLIQTSKRCIVLTGAGVSTESNIPDYRGPQGAYTTGFKPMTHQQFMSSAANRARYWARSFIGWKDFSERDPNSSHVGLARLQDRGWISGVITQNVDRLHHRALASLPCNGVMGSSPTTASSQSGHEVLELHGTTHVVRCLSCGETTSRQHMQNVLADLNPAAAHLMEKLGAARSTAAGGKNGSVMTSAAWRLALRSNILRDRDIEPASSPSSNSREAGGGGHYYSTSVNQEGQADEAMAVAGQRTTMNNGPSSSSSSGSSSHIMEVPVMRPDGDIEVTDAGEGFIVPSCQSCGGQGILKPDVVFFGDGIPKEKADAALNMATSCDLMITMGTSLMVFSAYRLVEAAKKAGAKIVAINVGPTRADQLIDIKHEVLAGEAAMKIATHPSLLLPKIY</sequence>
<feature type="binding site" evidence="3">
    <location>
        <position position="229"/>
    </location>
    <ligand>
        <name>Zn(2+)</name>
        <dbReference type="ChEBI" id="CHEBI:29105"/>
    </ligand>
</feature>
<evidence type="ECO:0000256" key="3">
    <source>
        <dbReference type="PROSITE-ProRule" id="PRU00236"/>
    </source>
</evidence>
<dbReference type="InterPro" id="IPR029035">
    <property type="entry name" value="DHS-like_NAD/FAD-binding_dom"/>
</dbReference>
<dbReference type="InterPro" id="IPR003000">
    <property type="entry name" value="Sirtuin"/>
</dbReference>
<gene>
    <name evidence="6" type="ORF">CEUSTIGMA_g7.t1</name>
</gene>
<feature type="domain" description="Deacetylase sirtuin-type" evidence="5">
    <location>
        <begin position="76"/>
        <end position="481"/>
    </location>
</feature>
<dbReference type="GO" id="GO:0017136">
    <property type="term" value="F:histone deacetylase activity, NAD-dependent"/>
    <property type="evidence" value="ECO:0007669"/>
    <property type="project" value="TreeGrafter"/>
</dbReference>
<feature type="region of interest" description="Disordered" evidence="4">
    <location>
        <begin position="288"/>
        <end position="314"/>
    </location>
</feature>
<dbReference type="PROSITE" id="PS50305">
    <property type="entry name" value="SIRTUIN"/>
    <property type="match status" value="1"/>
</dbReference>
<keyword evidence="7" id="KW-1185">Reference proteome</keyword>
<dbReference type="GO" id="GO:0070403">
    <property type="term" value="F:NAD+ binding"/>
    <property type="evidence" value="ECO:0007669"/>
    <property type="project" value="InterPro"/>
</dbReference>
<evidence type="ECO:0000313" key="6">
    <source>
        <dbReference type="EMBL" id="GAX72551.1"/>
    </source>
</evidence>
<proteinExistence type="predicted"/>
<feature type="region of interest" description="Disordered" evidence="4">
    <location>
        <begin position="331"/>
        <end position="351"/>
    </location>
</feature>
<dbReference type="PANTHER" id="PTHR11085:SF10">
    <property type="entry name" value="NAD-DEPENDENT PROTEIN DEACYLASE SIRTUIN-5, MITOCHONDRIAL-RELATED"/>
    <property type="match status" value="1"/>
</dbReference>
<evidence type="ECO:0000313" key="7">
    <source>
        <dbReference type="Proteomes" id="UP000232323"/>
    </source>
</evidence>
<dbReference type="OrthoDB" id="424302at2759"/>
<dbReference type="Gene3D" id="3.40.50.1220">
    <property type="entry name" value="TPP-binding domain"/>
    <property type="match status" value="2"/>
</dbReference>
<dbReference type="GO" id="GO:0046872">
    <property type="term" value="F:metal ion binding"/>
    <property type="evidence" value="ECO:0007669"/>
    <property type="project" value="UniProtKB-KW"/>
</dbReference>
<dbReference type="PANTHER" id="PTHR11085">
    <property type="entry name" value="NAD-DEPENDENT PROTEIN DEACYLASE SIRTUIN-5, MITOCHONDRIAL-RELATED"/>
    <property type="match status" value="1"/>
</dbReference>
<feature type="binding site" evidence="3">
    <location>
        <position position="376"/>
    </location>
    <ligand>
        <name>Zn(2+)</name>
        <dbReference type="ChEBI" id="CHEBI:29105"/>
    </ligand>
</feature>
<keyword evidence="2" id="KW-0520">NAD</keyword>
<dbReference type="AlphaFoldDB" id="A0A250WP44"/>
<reference evidence="6 7" key="1">
    <citation type="submission" date="2017-08" db="EMBL/GenBank/DDBJ databases">
        <title>Acidophilic green algal genome provides insights into adaptation to an acidic environment.</title>
        <authorList>
            <person name="Hirooka S."/>
            <person name="Hirose Y."/>
            <person name="Kanesaki Y."/>
            <person name="Higuchi S."/>
            <person name="Fujiwara T."/>
            <person name="Onuma R."/>
            <person name="Era A."/>
            <person name="Ohbayashi R."/>
            <person name="Uzuka A."/>
            <person name="Nozaki H."/>
            <person name="Yoshikawa H."/>
            <person name="Miyagishima S.Y."/>
        </authorList>
    </citation>
    <scope>NUCLEOTIDE SEQUENCE [LARGE SCALE GENOMIC DNA]</scope>
    <source>
        <strain evidence="6 7">NIES-2499</strain>
    </source>
</reference>
<comment type="caution">
    <text evidence="6">The sequence shown here is derived from an EMBL/GenBank/DDBJ whole genome shotgun (WGS) entry which is preliminary data.</text>
</comment>
<evidence type="ECO:0000256" key="4">
    <source>
        <dbReference type="SAM" id="MobiDB-lite"/>
    </source>
</evidence>
<name>A0A250WP44_9CHLO</name>
<keyword evidence="1" id="KW-0808">Transferase</keyword>
<keyword evidence="3" id="KW-0479">Metal-binding</keyword>
<dbReference type="EMBL" id="BEGY01000001">
    <property type="protein sequence ID" value="GAX72551.1"/>
    <property type="molecule type" value="Genomic_DNA"/>
</dbReference>
<evidence type="ECO:0000256" key="1">
    <source>
        <dbReference type="ARBA" id="ARBA00022679"/>
    </source>
</evidence>
<dbReference type="SUPFAM" id="SSF52467">
    <property type="entry name" value="DHS-like NAD/FAD-binding domain"/>
    <property type="match status" value="1"/>
</dbReference>
<feature type="binding site" evidence="3">
    <location>
        <position position="226"/>
    </location>
    <ligand>
        <name>Zn(2+)</name>
        <dbReference type="ChEBI" id="CHEBI:29105"/>
    </ligand>
</feature>
<dbReference type="Proteomes" id="UP000232323">
    <property type="component" value="Unassembled WGS sequence"/>
</dbReference>
<dbReference type="InterPro" id="IPR050134">
    <property type="entry name" value="NAD-dep_sirtuin_deacylases"/>
</dbReference>
<organism evidence="6 7">
    <name type="scientific">Chlamydomonas eustigma</name>
    <dbReference type="NCBI Taxonomy" id="1157962"/>
    <lineage>
        <taxon>Eukaryota</taxon>
        <taxon>Viridiplantae</taxon>
        <taxon>Chlorophyta</taxon>
        <taxon>core chlorophytes</taxon>
        <taxon>Chlorophyceae</taxon>
        <taxon>CS clade</taxon>
        <taxon>Chlamydomonadales</taxon>
        <taxon>Chlamydomonadaceae</taxon>
        <taxon>Chlamydomonas</taxon>
    </lineage>
</organism>
<accession>A0A250WP44</accession>
<dbReference type="Pfam" id="PF02146">
    <property type="entry name" value="SIR2"/>
    <property type="match status" value="2"/>
</dbReference>
<protein>
    <recommendedName>
        <fullName evidence="5">Deacetylase sirtuin-type domain-containing protein</fullName>
    </recommendedName>
</protein>
<dbReference type="Gene3D" id="3.30.1600.10">
    <property type="entry name" value="SIR2/SIRT2 'Small Domain"/>
    <property type="match status" value="1"/>
</dbReference>
<feature type="compositionally biased region" description="Low complexity" evidence="4">
    <location>
        <begin position="339"/>
        <end position="348"/>
    </location>
</feature>
<dbReference type="InterPro" id="IPR026591">
    <property type="entry name" value="Sirtuin_cat_small_dom_sf"/>
</dbReference>
<dbReference type="STRING" id="1157962.A0A250WP44"/>
<keyword evidence="3" id="KW-0862">Zinc</keyword>
<feature type="binding site" evidence="3">
    <location>
        <position position="379"/>
    </location>
    <ligand>
        <name>Zn(2+)</name>
        <dbReference type="ChEBI" id="CHEBI:29105"/>
    </ligand>
</feature>
<dbReference type="InterPro" id="IPR026590">
    <property type="entry name" value="Ssirtuin_cat_dom"/>
</dbReference>